<name>A0A1X0Y8W0_9BACT</name>
<dbReference type="AlphaFoldDB" id="A0A1X0Y8W0"/>
<comment type="similarity">
    <text evidence="6">Belongs to the Vsr family.</text>
</comment>
<keyword evidence="8" id="KW-1185">Reference proteome</keyword>
<dbReference type="REBASE" id="206128">
    <property type="entry name" value="V.GspEPRMORF6155P"/>
</dbReference>
<dbReference type="RefSeq" id="WP_085009889.1">
    <property type="nucleotide sequence ID" value="NZ_NAAD01000005.1"/>
</dbReference>
<dbReference type="GO" id="GO:0016787">
    <property type="term" value="F:hydrolase activity"/>
    <property type="evidence" value="ECO:0007669"/>
    <property type="project" value="UniProtKB-KW"/>
</dbReference>
<dbReference type="NCBIfam" id="TIGR00632">
    <property type="entry name" value="vsr"/>
    <property type="match status" value="1"/>
</dbReference>
<dbReference type="OrthoDB" id="9801520at2"/>
<evidence type="ECO:0000256" key="1">
    <source>
        <dbReference type="ARBA" id="ARBA00022722"/>
    </source>
</evidence>
<evidence type="ECO:0000256" key="3">
    <source>
        <dbReference type="ARBA" id="ARBA00022763"/>
    </source>
</evidence>
<keyword evidence="3" id="KW-0227">DNA damage</keyword>
<dbReference type="GO" id="GO:0006298">
    <property type="term" value="P:mismatch repair"/>
    <property type="evidence" value="ECO:0007669"/>
    <property type="project" value="InterPro"/>
</dbReference>
<comment type="caution">
    <text evidence="7">The sequence shown here is derived from an EMBL/GenBank/DDBJ whole genome shotgun (WGS) entry which is preliminary data.</text>
</comment>
<keyword evidence="2 7" id="KW-0255">Endonuclease</keyword>
<sequence>MADIVDKKTRSRMMSGIRGKNTRPELLIRRKLHSLGFRYRIHDKRFPGKPDILLPKYHAAIFVHGCFWHGHDCHLFKQPTSNIIFWKKKIERNRQLDIKNRELFKISGWRLLIVWECSLKGKKRLLLDDVIQRISDWIKSDNLECEIRGYETSDTKNDDGR</sequence>
<dbReference type="CDD" id="cd00221">
    <property type="entry name" value="Vsr"/>
    <property type="match status" value="1"/>
</dbReference>
<evidence type="ECO:0000256" key="5">
    <source>
        <dbReference type="ARBA" id="ARBA00023204"/>
    </source>
</evidence>
<evidence type="ECO:0000256" key="6">
    <source>
        <dbReference type="ARBA" id="ARBA00029466"/>
    </source>
</evidence>
<dbReference type="InterPro" id="IPR004603">
    <property type="entry name" value="DNA_mismatch_endonuc_vsr"/>
</dbReference>
<dbReference type="SUPFAM" id="SSF52980">
    <property type="entry name" value="Restriction endonuclease-like"/>
    <property type="match status" value="1"/>
</dbReference>
<accession>A0A1X0Y8W0</accession>
<evidence type="ECO:0000256" key="2">
    <source>
        <dbReference type="ARBA" id="ARBA00022759"/>
    </source>
</evidence>
<keyword evidence="4" id="KW-0378">Hydrolase</keyword>
<dbReference type="GO" id="GO:0004519">
    <property type="term" value="F:endonuclease activity"/>
    <property type="evidence" value="ECO:0007669"/>
    <property type="project" value="UniProtKB-KW"/>
</dbReference>
<dbReference type="Pfam" id="PF03852">
    <property type="entry name" value="Vsr"/>
    <property type="match status" value="1"/>
</dbReference>
<evidence type="ECO:0000313" key="8">
    <source>
        <dbReference type="Proteomes" id="UP000193136"/>
    </source>
</evidence>
<dbReference type="InterPro" id="IPR011335">
    <property type="entry name" value="Restrct_endonuc-II-like"/>
</dbReference>
<organism evidence="7 8">
    <name type="scientific">Geothermobacter hydrogeniphilus</name>
    <dbReference type="NCBI Taxonomy" id="1969733"/>
    <lineage>
        <taxon>Bacteria</taxon>
        <taxon>Pseudomonadati</taxon>
        <taxon>Thermodesulfobacteriota</taxon>
        <taxon>Desulfuromonadia</taxon>
        <taxon>Desulfuromonadales</taxon>
        <taxon>Geothermobacteraceae</taxon>
        <taxon>Geothermobacter</taxon>
    </lineage>
</organism>
<dbReference type="EMBL" id="NAAD01000005">
    <property type="protein sequence ID" value="ORJ61615.1"/>
    <property type="molecule type" value="Genomic_DNA"/>
</dbReference>
<evidence type="ECO:0000256" key="4">
    <source>
        <dbReference type="ARBA" id="ARBA00022801"/>
    </source>
</evidence>
<dbReference type="Proteomes" id="UP000193136">
    <property type="component" value="Unassembled WGS sequence"/>
</dbReference>
<keyword evidence="1" id="KW-0540">Nuclease</keyword>
<dbReference type="Gene3D" id="3.40.960.10">
    <property type="entry name" value="VSR Endonuclease"/>
    <property type="match status" value="1"/>
</dbReference>
<reference evidence="7 8" key="1">
    <citation type="submission" date="2017-03" db="EMBL/GenBank/DDBJ databases">
        <title>Genome sequence of Geothermobacter sp. EPR-M, Deep-Sea Iron Reducer.</title>
        <authorList>
            <person name="Tully B."/>
            <person name="Savalia P."/>
            <person name="Abuyen K."/>
            <person name="Baughan C."/>
            <person name="Romero E."/>
            <person name="Ronkowski C."/>
            <person name="Torres B."/>
            <person name="Tremblay J."/>
            <person name="Trujillo A."/>
            <person name="Tyler M."/>
            <person name="Perez-Rodriguez I."/>
            <person name="Amend J."/>
        </authorList>
    </citation>
    <scope>NUCLEOTIDE SEQUENCE [LARGE SCALE GENOMIC DNA]</scope>
    <source>
        <strain evidence="7 8">EPR-M</strain>
    </source>
</reference>
<dbReference type="STRING" id="1969733.B5V00_06160"/>
<evidence type="ECO:0000313" key="7">
    <source>
        <dbReference type="EMBL" id="ORJ61615.1"/>
    </source>
</evidence>
<protein>
    <submittedName>
        <fullName evidence="7">Very short patch repair endonuclease</fullName>
    </submittedName>
</protein>
<proteinExistence type="inferred from homology"/>
<keyword evidence="5" id="KW-0234">DNA repair</keyword>
<gene>
    <name evidence="7" type="ORF">B5V00_06160</name>
</gene>